<evidence type="ECO:0000313" key="3">
    <source>
        <dbReference type="Proteomes" id="UP000054988"/>
    </source>
</evidence>
<name>A0A0W0G3F7_MONRR</name>
<reference evidence="2 3" key="1">
    <citation type="submission" date="2015-12" db="EMBL/GenBank/DDBJ databases">
        <title>Draft genome sequence of Moniliophthora roreri, the causal agent of frosty pod rot of cacao.</title>
        <authorList>
            <person name="Aime M.C."/>
            <person name="Diaz-Valderrama J.R."/>
            <person name="Kijpornyongpan T."/>
            <person name="Phillips-Mora W."/>
        </authorList>
    </citation>
    <scope>NUCLEOTIDE SEQUENCE [LARGE SCALE GENOMIC DNA]</scope>
    <source>
        <strain evidence="2 3">MCA 2952</strain>
    </source>
</reference>
<sequence>MSSALSYSSRQVFSHEITHTGPFHPSAFKLLFLINSEDYDNQITAAVQDNDRLQAFWGSMLFLRGHCRRMNEALAQLDRQAGTFAEAMTNDEDAIQLMGPITVPVPVLDVENLPVHIEIPKDANEPFPDSEDINPNEPAFFHELQRTHRRLRRAIVIAHGQCLLQTRQRLRNVSPAIHSNPTQTTNTIANPQNELEQSPMRLNEHNYSPPPPHVQHLLLQSDQESNDPTPPLLPTMNDDSNPPTNSTLLMNRLTPECRSVWDNEDIDEEPEELLPVDRSRSPMPHTMERMEEVYAQLCALCANWRDTAPLTAGIIVACSAPNVHLNIYLVTVMTDEGLEELRSVTIPSMIQLLMTILQMISPGMMRSTEMGNPERQEPPPGPAFVVDIGEEEGPRYFYRVNSPQSQREWLHMGQPVMSVSARA</sequence>
<evidence type="ECO:0000256" key="1">
    <source>
        <dbReference type="SAM" id="MobiDB-lite"/>
    </source>
</evidence>
<dbReference type="Proteomes" id="UP000054988">
    <property type="component" value="Unassembled WGS sequence"/>
</dbReference>
<gene>
    <name evidence="2" type="ORF">WG66_4362</name>
</gene>
<protein>
    <submittedName>
        <fullName evidence="2">Uncharacterized protein</fullName>
    </submittedName>
</protein>
<proteinExistence type="predicted"/>
<dbReference type="AlphaFoldDB" id="A0A0W0G3F7"/>
<dbReference type="EMBL" id="LATX01001252">
    <property type="protein sequence ID" value="KTB43076.1"/>
    <property type="molecule type" value="Genomic_DNA"/>
</dbReference>
<feature type="region of interest" description="Disordered" evidence="1">
    <location>
        <begin position="222"/>
        <end position="242"/>
    </location>
</feature>
<accession>A0A0W0G3F7</accession>
<evidence type="ECO:0000313" key="2">
    <source>
        <dbReference type="EMBL" id="KTB43076.1"/>
    </source>
</evidence>
<comment type="caution">
    <text evidence="2">The sequence shown here is derived from an EMBL/GenBank/DDBJ whole genome shotgun (WGS) entry which is preliminary data.</text>
</comment>
<organism evidence="2 3">
    <name type="scientific">Moniliophthora roreri</name>
    <name type="common">Frosty pod rot fungus</name>
    <name type="synonym">Monilia roreri</name>
    <dbReference type="NCBI Taxonomy" id="221103"/>
    <lineage>
        <taxon>Eukaryota</taxon>
        <taxon>Fungi</taxon>
        <taxon>Dikarya</taxon>
        <taxon>Basidiomycota</taxon>
        <taxon>Agaricomycotina</taxon>
        <taxon>Agaricomycetes</taxon>
        <taxon>Agaricomycetidae</taxon>
        <taxon>Agaricales</taxon>
        <taxon>Marasmiineae</taxon>
        <taxon>Marasmiaceae</taxon>
        <taxon>Moniliophthora</taxon>
    </lineage>
</organism>